<dbReference type="GO" id="GO:0003700">
    <property type="term" value="F:DNA-binding transcription factor activity"/>
    <property type="evidence" value="ECO:0007669"/>
    <property type="project" value="TreeGrafter"/>
</dbReference>
<name>A0A7X1FA07_9SPHN</name>
<dbReference type="SUPFAM" id="SSF46785">
    <property type="entry name" value="Winged helix' DNA-binding domain"/>
    <property type="match status" value="1"/>
</dbReference>
<dbReference type="PROSITE" id="PS01332">
    <property type="entry name" value="HTH_RRF2_1"/>
    <property type="match status" value="1"/>
</dbReference>
<dbReference type="InterPro" id="IPR036388">
    <property type="entry name" value="WH-like_DNA-bd_sf"/>
</dbReference>
<proteinExistence type="predicted"/>
<dbReference type="GO" id="GO:0003677">
    <property type="term" value="F:DNA binding"/>
    <property type="evidence" value="ECO:0007669"/>
    <property type="project" value="UniProtKB-KW"/>
</dbReference>
<dbReference type="InterPro" id="IPR000944">
    <property type="entry name" value="Tscrpt_reg_Rrf2"/>
</dbReference>
<reference evidence="2 3" key="1">
    <citation type="submission" date="2020-08" db="EMBL/GenBank/DDBJ databases">
        <title>The genome sequence of Novosphingobium flavum 4Y4.</title>
        <authorList>
            <person name="Liu Y."/>
        </authorList>
    </citation>
    <scope>NUCLEOTIDE SEQUENCE [LARGE SCALE GENOMIC DNA]</scope>
    <source>
        <strain evidence="2 3">4Y4</strain>
    </source>
</reference>
<dbReference type="InterPro" id="IPR036390">
    <property type="entry name" value="WH_DNA-bd_sf"/>
</dbReference>
<evidence type="ECO:0000313" key="3">
    <source>
        <dbReference type="Proteomes" id="UP000520156"/>
    </source>
</evidence>
<sequence>MRLTRHTDYALRILLQAALQPGERLSIAAVAEAQGIARNHAMKLVNELANAGYLATTRGRGGGFTLGRAPEDIIIGEVVRLTETETQPADCPNCALRPGCGLIPVLGGAAQAFFAELDRHTLAEAASRSRLPRALRETSRADDMTLAAG</sequence>
<dbReference type="NCBIfam" id="TIGR00738">
    <property type="entry name" value="rrf2_super"/>
    <property type="match status" value="1"/>
</dbReference>
<organism evidence="2 3">
    <name type="scientific">Novosphingobium aerophilum</name>
    <dbReference type="NCBI Taxonomy" id="2839843"/>
    <lineage>
        <taxon>Bacteria</taxon>
        <taxon>Pseudomonadati</taxon>
        <taxon>Pseudomonadota</taxon>
        <taxon>Alphaproteobacteria</taxon>
        <taxon>Sphingomonadales</taxon>
        <taxon>Sphingomonadaceae</taxon>
        <taxon>Novosphingobium</taxon>
    </lineage>
</organism>
<dbReference type="EMBL" id="JACLAU010000036">
    <property type="protein sequence ID" value="MBC2653147.1"/>
    <property type="molecule type" value="Genomic_DNA"/>
</dbReference>
<dbReference type="RefSeq" id="WP_185684532.1">
    <property type="nucleotide sequence ID" value="NZ_JACLAU010000036.1"/>
</dbReference>
<keyword evidence="3" id="KW-1185">Reference proteome</keyword>
<dbReference type="InterPro" id="IPR030489">
    <property type="entry name" value="TR_Rrf2-type_CS"/>
</dbReference>
<keyword evidence="1" id="KW-0238">DNA-binding</keyword>
<evidence type="ECO:0000256" key="1">
    <source>
        <dbReference type="ARBA" id="ARBA00023125"/>
    </source>
</evidence>
<dbReference type="Proteomes" id="UP000520156">
    <property type="component" value="Unassembled WGS sequence"/>
</dbReference>
<dbReference type="GO" id="GO:0005829">
    <property type="term" value="C:cytosol"/>
    <property type="evidence" value="ECO:0007669"/>
    <property type="project" value="TreeGrafter"/>
</dbReference>
<comment type="caution">
    <text evidence="2">The sequence shown here is derived from an EMBL/GenBank/DDBJ whole genome shotgun (WGS) entry which is preliminary data.</text>
</comment>
<gene>
    <name evidence="2" type="ORF">H7F49_15745</name>
</gene>
<evidence type="ECO:0000313" key="2">
    <source>
        <dbReference type="EMBL" id="MBC2653147.1"/>
    </source>
</evidence>
<dbReference type="Pfam" id="PF02082">
    <property type="entry name" value="Rrf2"/>
    <property type="match status" value="1"/>
</dbReference>
<protein>
    <submittedName>
        <fullName evidence="2">Rrf2 family transcriptional regulator</fullName>
    </submittedName>
</protein>
<dbReference type="PANTHER" id="PTHR33221">
    <property type="entry name" value="WINGED HELIX-TURN-HELIX TRANSCRIPTIONAL REGULATOR, RRF2 FAMILY"/>
    <property type="match status" value="1"/>
</dbReference>
<dbReference type="AlphaFoldDB" id="A0A7X1FA07"/>
<accession>A0A7X1FA07</accession>
<dbReference type="PROSITE" id="PS51197">
    <property type="entry name" value="HTH_RRF2_2"/>
    <property type="match status" value="1"/>
</dbReference>
<dbReference type="PANTHER" id="PTHR33221:SF4">
    <property type="entry name" value="HTH-TYPE TRANSCRIPTIONAL REPRESSOR NSRR"/>
    <property type="match status" value="1"/>
</dbReference>
<dbReference type="Gene3D" id="1.10.10.10">
    <property type="entry name" value="Winged helix-like DNA-binding domain superfamily/Winged helix DNA-binding domain"/>
    <property type="match status" value="1"/>
</dbReference>